<organism evidence="3">
    <name type="scientific">Chromera velia CCMP2878</name>
    <dbReference type="NCBI Taxonomy" id="1169474"/>
    <lineage>
        <taxon>Eukaryota</taxon>
        <taxon>Sar</taxon>
        <taxon>Alveolata</taxon>
        <taxon>Colpodellida</taxon>
        <taxon>Chromeraceae</taxon>
        <taxon>Chromera</taxon>
    </lineage>
</organism>
<name>A0A0G4FBH2_9ALVE</name>
<feature type="repeat" description="PPR" evidence="2">
    <location>
        <begin position="111"/>
        <end position="148"/>
    </location>
</feature>
<dbReference type="VEuPathDB" id="CryptoDB:Cvel_16140"/>
<dbReference type="Pfam" id="PF01535">
    <property type="entry name" value="PPR"/>
    <property type="match status" value="1"/>
</dbReference>
<dbReference type="AlphaFoldDB" id="A0A0G4FBH2"/>
<feature type="repeat" description="PPR" evidence="2">
    <location>
        <begin position="1"/>
        <end position="34"/>
    </location>
</feature>
<gene>
    <name evidence="3" type="ORF">Cvel_16140</name>
</gene>
<dbReference type="InterPro" id="IPR002885">
    <property type="entry name" value="PPR_rpt"/>
</dbReference>
<dbReference type="PANTHER" id="PTHR46128">
    <property type="entry name" value="MITOCHONDRIAL GROUP I INTRON SPLICING FACTOR CCM1"/>
    <property type="match status" value="1"/>
</dbReference>
<dbReference type="PANTHER" id="PTHR46128:SF329">
    <property type="entry name" value="MITOCHONDRIAL GROUP I INTRON SPLICING FACTOR DMR1"/>
    <property type="match status" value="1"/>
</dbReference>
<dbReference type="EMBL" id="CDMZ01000253">
    <property type="protein sequence ID" value="CEM10215.1"/>
    <property type="molecule type" value="Genomic_DNA"/>
</dbReference>
<dbReference type="PhylomeDB" id="A0A0G4FBH2"/>
<evidence type="ECO:0000256" key="2">
    <source>
        <dbReference type="PROSITE-ProRule" id="PRU00708"/>
    </source>
</evidence>
<dbReference type="Pfam" id="PF13812">
    <property type="entry name" value="PPR_3"/>
    <property type="match status" value="2"/>
</dbReference>
<dbReference type="InterPro" id="IPR050872">
    <property type="entry name" value="PPR_P_subfamily"/>
</dbReference>
<evidence type="ECO:0000256" key="1">
    <source>
        <dbReference type="ARBA" id="ARBA00007626"/>
    </source>
</evidence>
<evidence type="ECO:0008006" key="4">
    <source>
        <dbReference type="Google" id="ProtNLM"/>
    </source>
</evidence>
<feature type="repeat" description="PPR" evidence="2">
    <location>
        <begin position="73"/>
        <end position="110"/>
    </location>
</feature>
<feature type="repeat" description="PPR" evidence="2">
    <location>
        <begin position="35"/>
        <end position="72"/>
    </location>
</feature>
<proteinExistence type="inferred from homology"/>
<dbReference type="PROSITE" id="PS51375">
    <property type="entry name" value="PPR"/>
    <property type="match status" value="5"/>
</dbReference>
<dbReference type="Gene3D" id="1.25.40.10">
    <property type="entry name" value="Tetratricopeptide repeat domain"/>
    <property type="match status" value="3"/>
</dbReference>
<reference evidence="3" key="1">
    <citation type="submission" date="2014-11" db="EMBL/GenBank/DDBJ databases">
        <authorList>
            <person name="Otto D Thomas"/>
            <person name="Naeem Raeece"/>
        </authorList>
    </citation>
    <scope>NUCLEOTIDE SEQUENCE</scope>
</reference>
<dbReference type="Pfam" id="PF13041">
    <property type="entry name" value="PPR_2"/>
    <property type="match status" value="1"/>
</dbReference>
<dbReference type="InterPro" id="IPR011990">
    <property type="entry name" value="TPR-like_helical_dom_sf"/>
</dbReference>
<sequence>MKQYTKILTPFADKGKWKSVLEVIQEMRAEGLEPNEFTCTCVITALANNPEGGLADAAEEAFEQMRSTGIRPTTMSYTALITAMANAHGGKKWKDAERIFQEMVAEGIALDVQAFTALITAYEKAAGGSQWEKALRSFQQMRDAGIKPNDVAYTALITALAKALKGSQWKLALNFLREMQEAGLKPSILTYTGLIAAVGNAPEGSQWKLAINLFEKMESEGVRADAIAYSALFSALSKAKARGKELSQKAEKYFWKMDSEDILPDVRTCNSFLRVMKQAPKRDQWQKMERCYNMMTSEGPEPNAETYTLLLFSIGNAPDFTGPFAKRAVELLICARGKRGFANSKKHARLKHLLAKAGMKAEAEDLIE</sequence>
<comment type="similarity">
    <text evidence="1">Belongs to the PPR family. P subfamily.</text>
</comment>
<accession>A0A0G4FBH2</accession>
<feature type="repeat" description="PPR" evidence="2">
    <location>
        <begin position="149"/>
        <end position="186"/>
    </location>
</feature>
<protein>
    <recommendedName>
        <fullName evidence="4">Pentacotripeptide-repeat region of PRORP domain-containing protein</fullName>
    </recommendedName>
</protein>
<evidence type="ECO:0000313" key="3">
    <source>
        <dbReference type="EMBL" id="CEM10215.1"/>
    </source>
</evidence>